<feature type="compositionally biased region" description="Polar residues" evidence="1">
    <location>
        <begin position="685"/>
        <end position="702"/>
    </location>
</feature>
<accession>A0A9P7ZE88</accession>
<feature type="compositionally biased region" description="Polar residues" evidence="1">
    <location>
        <begin position="710"/>
        <end position="722"/>
    </location>
</feature>
<feature type="region of interest" description="Disordered" evidence="1">
    <location>
        <begin position="435"/>
        <end position="454"/>
    </location>
</feature>
<dbReference type="AlphaFoldDB" id="A0A9P7ZE88"/>
<feature type="signal peptide" evidence="2">
    <location>
        <begin position="1"/>
        <end position="27"/>
    </location>
</feature>
<proteinExistence type="predicted"/>
<protein>
    <recommendedName>
        <fullName evidence="5">Extracellular membrane protein CFEM domain-containing protein</fullName>
    </recommendedName>
</protein>
<keyword evidence="2" id="KW-0732">Signal</keyword>
<evidence type="ECO:0000313" key="4">
    <source>
        <dbReference type="Proteomes" id="UP000887229"/>
    </source>
</evidence>
<reference evidence="3" key="1">
    <citation type="journal article" date="2021" name="IMA Fungus">
        <title>Genomic characterization of three marine fungi, including Emericellopsis atlantica sp. nov. with signatures of a generalist lifestyle and marine biomass degradation.</title>
        <authorList>
            <person name="Hagestad O.C."/>
            <person name="Hou L."/>
            <person name="Andersen J.H."/>
            <person name="Hansen E.H."/>
            <person name="Altermark B."/>
            <person name="Li C."/>
            <person name="Kuhnert E."/>
            <person name="Cox R.J."/>
            <person name="Crous P.W."/>
            <person name="Spatafora J.W."/>
            <person name="Lail K."/>
            <person name="Amirebrahimi M."/>
            <person name="Lipzen A."/>
            <person name="Pangilinan J."/>
            <person name="Andreopoulos W."/>
            <person name="Hayes R.D."/>
            <person name="Ng V."/>
            <person name="Grigoriev I.V."/>
            <person name="Jackson S.A."/>
            <person name="Sutton T.D.S."/>
            <person name="Dobson A.D.W."/>
            <person name="Rama T."/>
        </authorList>
    </citation>
    <scope>NUCLEOTIDE SEQUENCE</scope>
    <source>
        <strain evidence="3">TS7</strain>
    </source>
</reference>
<feature type="chain" id="PRO_5040245798" description="Extracellular membrane protein CFEM domain-containing protein" evidence="2">
    <location>
        <begin position="28"/>
        <end position="939"/>
    </location>
</feature>
<feature type="region of interest" description="Disordered" evidence="1">
    <location>
        <begin position="287"/>
        <end position="311"/>
    </location>
</feature>
<comment type="caution">
    <text evidence="3">The sequence shown here is derived from an EMBL/GenBank/DDBJ whole genome shotgun (WGS) entry which is preliminary data.</text>
</comment>
<feature type="compositionally biased region" description="Polar residues" evidence="1">
    <location>
        <begin position="574"/>
        <end position="588"/>
    </location>
</feature>
<feature type="compositionally biased region" description="Low complexity" evidence="1">
    <location>
        <begin position="162"/>
        <end position="193"/>
    </location>
</feature>
<dbReference type="OrthoDB" id="3946741at2759"/>
<dbReference type="RefSeq" id="XP_046114403.1">
    <property type="nucleotide sequence ID" value="XM_046259324.1"/>
</dbReference>
<feature type="compositionally biased region" description="Low complexity" evidence="1">
    <location>
        <begin position="629"/>
        <end position="648"/>
    </location>
</feature>
<feature type="compositionally biased region" description="Polar residues" evidence="1">
    <location>
        <begin position="443"/>
        <end position="454"/>
    </location>
</feature>
<dbReference type="GeneID" id="70290227"/>
<dbReference type="Proteomes" id="UP000887229">
    <property type="component" value="Unassembled WGS sequence"/>
</dbReference>
<gene>
    <name evidence="3" type="ORF">F5Z01DRAFT_367784</name>
</gene>
<feature type="compositionally biased region" description="Pro residues" evidence="1">
    <location>
        <begin position="297"/>
        <end position="311"/>
    </location>
</feature>
<evidence type="ECO:0000313" key="3">
    <source>
        <dbReference type="EMBL" id="KAG9250479.1"/>
    </source>
</evidence>
<feature type="compositionally biased region" description="Polar residues" evidence="1">
    <location>
        <begin position="194"/>
        <end position="207"/>
    </location>
</feature>
<sequence length="939" mass="100562">MFLLNMALAPPTHLLYSLIFLITACAASDTSLSPGVLGFIPTCAERCVASFVQVNYEGTGCGEDASLQCLCSTRGNTEFTLGEGVVQCITTERRFGQCSDYNAGHVTDRAYFMCNDELRAVQPTHTLITASLVLPTTRGGFVSFPQVSTKTGEPTSLPSTLVTETSPSPTVRSSTTQTTRTSGGPTSTTVSTGAAQSTSETMATSPVGTPGQADEDEQDDEDDGGGPALGTGQIAGISIGVVAAAGVAIGAIFLARRYRKKRHPGVSTGFLPRRSTWGYLGNQRPEIASLSSTPSSPRVPPPGSYYAAPVPPPPLAARKSYSRTSWYPGGIGMALSPPFKKDDAPASPKPRRISKLLPAKPTMTPILARFSFQRDSEKQQMGDAPPQLPPLSGLSYRHRDLTEKQLPQAPLTLHIPEENTLAVAVPSRMRDSAMTEFEEDGGSSVTSPQGQVWRHPSQNLASSYVADKNGNWVLRTSAKPDQASSSSAVPMTAPPTQNPNPFRVVNVPGLPPARRSLSQRESARVPHLAPAPVITRDSNKNQSYFAQPQESPTPKPLFSTTGHGNVAAQGQDPFPQQQNSKQWPTQQPQAPPVQRDRASSRSSDTTIFESSSDESKEPTPPEAPPGSLSPVVESAESPASASVSRPPVMVQPGQGSFNMNYAPPPRRPKMYQPPGQPSPTLGIPAQQNRQQPPSQGSSSYNMPSKGRQPTGHQPASARTGSPTMRVVEPSPEPDDRGLLPSVRGHHRRVSSASRPPHQQVMPSPTQQQRHFSPPQPRPGMPQHPYQQPRQQDGPYPRKPTPYMRPAQIPAIVHSQHDLPQHYRPAQNRPPPPPLATNLPSAPAAAGLTTFVSPVSEASTSSSLLAKRLGFDRAAQMAIPTDQHHSQRQGGGNRRRDAPPPPHTPRQGSDGGDDGLPRTPGWMPKLTPTRRGGDLFLNVQ</sequence>
<feature type="compositionally biased region" description="Polar residues" evidence="1">
    <location>
        <begin position="760"/>
        <end position="770"/>
    </location>
</feature>
<feature type="compositionally biased region" description="Acidic residues" evidence="1">
    <location>
        <begin position="213"/>
        <end position="224"/>
    </location>
</feature>
<evidence type="ECO:0000256" key="1">
    <source>
        <dbReference type="SAM" id="MobiDB-lite"/>
    </source>
</evidence>
<keyword evidence="4" id="KW-1185">Reference proteome</keyword>
<evidence type="ECO:0008006" key="5">
    <source>
        <dbReference type="Google" id="ProtNLM"/>
    </source>
</evidence>
<feature type="compositionally biased region" description="Polar residues" evidence="1">
    <location>
        <begin position="540"/>
        <end position="563"/>
    </location>
</feature>
<feature type="region of interest" description="Disordered" evidence="1">
    <location>
        <begin position="479"/>
        <end position="841"/>
    </location>
</feature>
<feature type="compositionally biased region" description="Low complexity" evidence="1">
    <location>
        <begin position="287"/>
        <end position="296"/>
    </location>
</feature>
<feature type="region of interest" description="Disordered" evidence="1">
    <location>
        <begin position="145"/>
        <end position="230"/>
    </location>
</feature>
<feature type="region of interest" description="Disordered" evidence="1">
    <location>
        <begin position="874"/>
        <end position="939"/>
    </location>
</feature>
<dbReference type="EMBL" id="MU251277">
    <property type="protein sequence ID" value="KAG9250479.1"/>
    <property type="molecule type" value="Genomic_DNA"/>
</dbReference>
<feature type="compositionally biased region" description="Polar residues" evidence="1">
    <location>
        <begin position="145"/>
        <end position="161"/>
    </location>
</feature>
<name>A0A9P7ZE88_9HYPO</name>
<organism evidence="3 4">
    <name type="scientific">Emericellopsis atlantica</name>
    <dbReference type="NCBI Taxonomy" id="2614577"/>
    <lineage>
        <taxon>Eukaryota</taxon>
        <taxon>Fungi</taxon>
        <taxon>Dikarya</taxon>
        <taxon>Ascomycota</taxon>
        <taxon>Pezizomycotina</taxon>
        <taxon>Sordariomycetes</taxon>
        <taxon>Hypocreomycetidae</taxon>
        <taxon>Hypocreales</taxon>
        <taxon>Bionectriaceae</taxon>
        <taxon>Emericellopsis</taxon>
    </lineage>
</organism>
<evidence type="ECO:0000256" key="2">
    <source>
        <dbReference type="SAM" id="SignalP"/>
    </source>
</evidence>